<protein>
    <submittedName>
        <fullName evidence="2">Uncharacterized protein</fullName>
    </submittedName>
</protein>
<evidence type="ECO:0000313" key="2">
    <source>
        <dbReference type="EMBL" id="SJL04083.1"/>
    </source>
</evidence>
<keyword evidence="3" id="KW-1185">Reference proteome</keyword>
<dbReference type="PANTHER" id="PTHR15410:SF2">
    <property type="entry name" value="HIRA-INTERACTING PROTEIN 3"/>
    <property type="match status" value="1"/>
</dbReference>
<dbReference type="Proteomes" id="UP000219338">
    <property type="component" value="Unassembled WGS sequence"/>
</dbReference>
<dbReference type="OrthoDB" id="552755at2759"/>
<feature type="region of interest" description="Disordered" evidence="1">
    <location>
        <begin position="1"/>
        <end position="191"/>
    </location>
</feature>
<gene>
    <name evidence="2" type="ORF">ARMOST_07442</name>
</gene>
<feature type="region of interest" description="Disordered" evidence="1">
    <location>
        <begin position="268"/>
        <end position="318"/>
    </location>
</feature>
<dbReference type="AlphaFoldDB" id="A0A284R5U7"/>
<dbReference type="GO" id="GO:0005634">
    <property type="term" value="C:nucleus"/>
    <property type="evidence" value="ECO:0007669"/>
    <property type="project" value="TreeGrafter"/>
</dbReference>
<proteinExistence type="predicted"/>
<evidence type="ECO:0000313" key="3">
    <source>
        <dbReference type="Proteomes" id="UP000219338"/>
    </source>
</evidence>
<feature type="compositionally biased region" description="Acidic residues" evidence="1">
    <location>
        <begin position="285"/>
        <end position="294"/>
    </location>
</feature>
<dbReference type="PANTHER" id="PTHR15410">
    <property type="entry name" value="HIRA-INTERACTING PROTEIN 3"/>
    <property type="match status" value="1"/>
</dbReference>
<feature type="compositionally biased region" description="Basic and acidic residues" evidence="1">
    <location>
        <begin position="176"/>
        <end position="190"/>
    </location>
</feature>
<evidence type="ECO:0000256" key="1">
    <source>
        <dbReference type="SAM" id="MobiDB-lite"/>
    </source>
</evidence>
<dbReference type="EMBL" id="FUEG01000004">
    <property type="protein sequence ID" value="SJL04083.1"/>
    <property type="molecule type" value="Genomic_DNA"/>
</dbReference>
<dbReference type="OMA" id="KMSARQS"/>
<reference evidence="3" key="1">
    <citation type="journal article" date="2017" name="Nat. Ecol. Evol.">
        <title>Genome expansion and lineage-specific genetic innovations in the forest pathogenic fungi Armillaria.</title>
        <authorList>
            <person name="Sipos G."/>
            <person name="Prasanna A.N."/>
            <person name="Walter M.C."/>
            <person name="O'Connor E."/>
            <person name="Balint B."/>
            <person name="Krizsan K."/>
            <person name="Kiss B."/>
            <person name="Hess J."/>
            <person name="Varga T."/>
            <person name="Slot J."/>
            <person name="Riley R."/>
            <person name="Boka B."/>
            <person name="Rigling D."/>
            <person name="Barry K."/>
            <person name="Lee J."/>
            <person name="Mihaltcheva S."/>
            <person name="LaButti K."/>
            <person name="Lipzen A."/>
            <person name="Waldron R."/>
            <person name="Moloney N.M."/>
            <person name="Sperisen C."/>
            <person name="Kredics L."/>
            <person name="Vagvoelgyi C."/>
            <person name="Patrignani A."/>
            <person name="Fitzpatrick D."/>
            <person name="Nagy I."/>
            <person name="Doyle S."/>
            <person name="Anderson J.B."/>
            <person name="Grigoriev I.V."/>
            <person name="Gueldener U."/>
            <person name="Muensterkoetter M."/>
            <person name="Nagy L.G."/>
        </authorList>
    </citation>
    <scope>NUCLEOTIDE SEQUENCE [LARGE SCALE GENOMIC DNA]</scope>
    <source>
        <strain evidence="3">C18/9</strain>
    </source>
</reference>
<dbReference type="STRING" id="47428.A0A284R5U7"/>
<accession>A0A284R5U7</accession>
<dbReference type="InterPro" id="IPR037647">
    <property type="entry name" value="HIRIP3"/>
</dbReference>
<name>A0A284R5U7_ARMOS</name>
<organism evidence="2 3">
    <name type="scientific">Armillaria ostoyae</name>
    <name type="common">Armillaria root rot fungus</name>
    <dbReference type="NCBI Taxonomy" id="47428"/>
    <lineage>
        <taxon>Eukaryota</taxon>
        <taxon>Fungi</taxon>
        <taxon>Dikarya</taxon>
        <taxon>Basidiomycota</taxon>
        <taxon>Agaricomycotina</taxon>
        <taxon>Agaricomycetes</taxon>
        <taxon>Agaricomycetidae</taxon>
        <taxon>Agaricales</taxon>
        <taxon>Marasmiineae</taxon>
        <taxon>Physalacriaceae</taxon>
        <taxon>Armillaria</taxon>
    </lineage>
</organism>
<feature type="compositionally biased region" description="Low complexity" evidence="1">
    <location>
        <begin position="1"/>
        <end position="17"/>
    </location>
</feature>
<sequence>MSSDSEQASGASSYASDSDVEVRLVGNTSASKKRKSMESSEKKALSVAKAKKFKSASVVASSDIEDDVPYDPVNPFVFGQGTYIPHQKPLDSASAKSKSLFSEDEDPQPKKRTTAPLKPKTSSHEKQRSKPKPKPAEDAGGSGDSNAENEPPIAQKKTATKDKKESKSKRPSTTKKTADKKPSDKDDATIKRLKSLVLACGVRKPWAKLFEGIDRPSQQIKIIKDILAELGMKGRMSMEQAKAIREKREIEQELGMWYPDVQSFEKSFVSRSSRSRATAKKAAESEQDDSDEEMPEKPAKRKMSARQSIMAFLGDDSD</sequence>